<dbReference type="GO" id="GO:0003824">
    <property type="term" value="F:catalytic activity"/>
    <property type="evidence" value="ECO:0007669"/>
    <property type="project" value="InterPro"/>
</dbReference>
<gene>
    <name evidence="2" type="ORF">Tsubulata_006816</name>
</gene>
<protein>
    <recommendedName>
        <fullName evidence="1">Endonuclease/exonuclease/phosphatase domain-containing protein</fullName>
    </recommendedName>
</protein>
<sequence length="445" mass="51478">MRVTDDNASFFFTTIYGSPRAVMRKALWKNLEVLAPIISTPWLLAGDFNATLSTVESSKPRRSPSYSTQAFQECLINSGLMDFGFTGPLFTWHRGTLRKCLDRALGNPEWSATFTQAQVYHLPYLSSDHRPLLIVPDISTGVSHSPQRFLFKAAWMTHENFENFGQQNWDGNQPWSRALEEFSKKLLVWQSLIFGSTVMKKRRLLARLQGIQEYLDRKPSHFLYNLELELRCEIDKVLAQEELEWFQRSRCQWLKWGDRNTSYFHLSTQIQKRKSKTLALKDKIFKSLVWRIGDGHTVRFWLDKWTPSRPLSQLLSSPINESTLLEKVACYADAYGQWEWGRFCHLLPVCGLDEIAAIAGPTQNRGSDRLCWASSTKGNFTTKSVYQLLEEEHWPLPDKSWELILRWNGPQRPRGIHYAYHTGLSSRKELMEFPTGGPVYSPISG</sequence>
<dbReference type="EMBL" id="JAKUCV010006408">
    <property type="protein sequence ID" value="KAJ4827472.1"/>
    <property type="molecule type" value="Genomic_DNA"/>
</dbReference>
<evidence type="ECO:0000313" key="3">
    <source>
        <dbReference type="Proteomes" id="UP001141552"/>
    </source>
</evidence>
<name>A0A9Q0F9Y3_9ROSI</name>
<dbReference type="PANTHER" id="PTHR33710:SF77">
    <property type="entry name" value="DNASE I-LIKE SUPERFAMILY PROTEIN"/>
    <property type="match status" value="1"/>
</dbReference>
<accession>A0A9Q0F9Y3</accession>
<organism evidence="2 3">
    <name type="scientific">Turnera subulata</name>
    <dbReference type="NCBI Taxonomy" id="218843"/>
    <lineage>
        <taxon>Eukaryota</taxon>
        <taxon>Viridiplantae</taxon>
        <taxon>Streptophyta</taxon>
        <taxon>Embryophyta</taxon>
        <taxon>Tracheophyta</taxon>
        <taxon>Spermatophyta</taxon>
        <taxon>Magnoliopsida</taxon>
        <taxon>eudicotyledons</taxon>
        <taxon>Gunneridae</taxon>
        <taxon>Pentapetalae</taxon>
        <taxon>rosids</taxon>
        <taxon>fabids</taxon>
        <taxon>Malpighiales</taxon>
        <taxon>Passifloraceae</taxon>
        <taxon>Turnera</taxon>
    </lineage>
</organism>
<dbReference type="PANTHER" id="PTHR33710">
    <property type="entry name" value="BNAC02G09200D PROTEIN"/>
    <property type="match status" value="1"/>
</dbReference>
<reference evidence="2" key="2">
    <citation type="journal article" date="2023" name="Plants (Basel)">
        <title>Annotation of the Turnera subulata (Passifloraceae) Draft Genome Reveals the S-Locus Evolved after the Divergence of Turneroideae from Passifloroideae in a Stepwise Manner.</title>
        <authorList>
            <person name="Henning P.M."/>
            <person name="Roalson E.H."/>
            <person name="Mir W."/>
            <person name="McCubbin A.G."/>
            <person name="Shore J.S."/>
        </authorList>
    </citation>
    <scope>NUCLEOTIDE SEQUENCE</scope>
    <source>
        <strain evidence="2">F60SS</strain>
    </source>
</reference>
<keyword evidence="3" id="KW-1185">Reference proteome</keyword>
<dbReference type="Pfam" id="PF03372">
    <property type="entry name" value="Exo_endo_phos"/>
    <property type="match status" value="1"/>
</dbReference>
<dbReference type="Proteomes" id="UP001141552">
    <property type="component" value="Unassembled WGS sequence"/>
</dbReference>
<dbReference type="InterPro" id="IPR005135">
    <property type="entry name" value="Endo/exonuclease/phosphatase"/>
</dbReference>
<reference evidence="2" key="1">
    <citation type="submission" date="2022-02" db="EMBL/GenBank/DDBJ databases">
        <authorList>
            <person name="Henning P.M."/>
            <person name="McCubbin A.G."/>
            <person name="Shore J.S."/>
        </authorList>
    </citation>
    <scope>NUCLEOTIDE SEQUENCE</scope>
    <source>
        <strain evidence="2">F60SS</strain>
        <tissue evidence="2">Leaves</tissue>
    </source>
</reference>
<dbReference type="SUPFAM" id="SSF56219">
    <property type="entry name" value="DNase I-like"/>
    <property type="match status" value="1"/>
</dbReference>
<dbReference type="Gene3D" id="3.60.10.10">
    <property type="entry name" value="Endonuclease/exonuclease/phosphatase"/>
    <property type="match status" value="1"/>
</dbReference>
<dbReference type="AlphaFoldDB" id="A0A9Q0F9Y3"/>
<comment type="caution">
    <text evidence="2">The sequence shown here is derived from an EMBL/GenBank/DDBJ whole genome shotgun (WGS) entry which is preliminary data.</text>
</comment>
<proteinExistence type="predicted"/>
<evidence type="ECO:0000259" key="1">
    <source>
        <dbReference type="Pfam" id="PF03372"/>
    </source>
</evidence>
<dbReference type="InterPro" id="IPR036691">
    <property type="entry name" value="Endo/exonu/phosph_ase_sf"/>
</dbReference>
<dbReference type="OrthoDB" id="1750980at2759"/>
<evidence type="ECO:0000313" key="2">
    <source>
        <dbReference type="EMBL" id="KAJ4827472.1"/>
    </source>
</evidence>
<feature type="domain" description="Endonuclease/exonuclease/phosphatase" evidence="1">
    <location>
        <begin position="14"/>
        <end position="129"/>
    </location>
</feature>